<name>A0A149Q1J5_9BURK</name>
<dbReference type="STRING" id="1399968.CI15_00960"/>
<organism evidence="2 3">
    <name type="scientific">Paraburkholderia monticola</name>
    <dbReference type="NCBI Taxonomy" id="1399968"/>
    <lineage>
        <taxon>Bacteria</taxon>
        <taxon>Pseudomonadati</taxon>
        <taxon>Pseudomonadota</taxon>
        <taxon>Betaproteobacteria</taxon>
        <taxon>Burkholderiales</taxon>
        <taxon>Burkholderiaceae</taxon>
        <taxon>Paraburkholderia</taxon>
    </lineage>
</organism>
<dbReference type="AlphaFoldDB" id="A0A149Q1J5"/>
<keyword evidence="3" id="KW-1185">Reference proteome</keyword>
<dbReference type="Proteomes" id="UP000075613">
    <property type="component" value="Unassembled WGS sequence"/>
</dbReference>
<dbReference type="RefSeq" id="WP_062123327.1">
    <property type="nucleotide sequence ID" value="NZ_LRBG01000001.1"/>
</dbReference>
<reference evidence="2 3" key="1">
    <citation type="journal article" date="2015" name="Int. J. Syst. Evol. Microbiol.">
        <title>Burkholderia monticola sp. nov., isolated from mountain soil.</title>
        <authorList>
            <person name="Baek I."/>
            <person name="Seo B."/>
            <person name="Lee I."/>
            <person name="Yi H."/>
            <person name="Chun J."/>
        </authorList>
    </citation>
    <scope>NUCLEOTIDE SEQUENCE [LARGE SCALE GENOMIC DNA]</scope>
    <source>
        <strain evidence="2 3">JC2948</strain>
    </source>
</reference>
<gene>
    <name evidence="2" type="ORF">CI15_00960</name>
</gene>
<dbReference type="SUPFAM" id="SSF54427">
    <property type="entry name" value="NTF2-like"/>
    <property type="match status" value="1"/>
</dbReference>
<evidence type="ECO:0000313" key="3">
    <source>
        <dbReference type="Proteomes" id="UP000075613"/>
    </source>
</evidence>
<evidence type="ECO:0000313" key="2">
    <source>
        <dbReference type="EMBL" id="KXU91185.1"/>
    </source>
</evidence>
<accession>A0A149Q1J5</accession>
<dbReference type="EMBL" id="LRBG01000001">
    <property type="protein sequence ID" value="KXU91185.1"/>
    <property type="molecule type" value="Genomic_DNA"/>
</dbReference>
<dbReference type="Pfam" id="PF12680">
    <property type="entry name" value="SnoaL_2"/>
    <property type="match status" value="1"/>
</dbReference>
<proteinExistence type="predicted"/>
<feature type="domain" description="SnoaL-like" evidence="1">
    <location>
        <begin position="19"/>
        <end position="106"/>
    </location>
</feature>
<dbReference type="OrthoDB" id="129343at2"/>
<dbReference type="InterPro" id="IPR037401">
    <property type="entry name" value="SnoaL-like"/>
</dbReference>
<protein>
    <recommendedName>
        <fullName evidence="1">SnoaL-like domain-containing protein</fullName>
    </recommendedName>
</protein>
<comment type="caution">
    <text evidence="2">The sequence shown here is derived from an EMBL/GenBank/DDBJ whole genome shotgun (WGS) entry which is preliminary data.</text>
</comment>
<evidence type="ECO:0000259" key="1">
    <source>
        <dbReference type="Pfam" id="PF12680"/>
    </source>
</evidence>
<dbReference type="Gene3D" id="3.10.450.50">
    <property type="match status" value="1"/>
</dbReference>
<dbReference type="InterPro" id="IPR032710">
    <property type="entry name" value="NTF2-like_dom_sf"/>
</dbReference>
<sequence>MTTTLEEENTALVLDALDTLFNRKDYDKAAQFWSESYVQHSRHVPAGRDGLFGLVRSFGDLRFEYDMVAANGDFVWVHSRYTSSAMPAALIGVDILRIEDGKLVEHWDVLQDEPTRAESAGGYPMFGHAFPGEQ</sequence>